<gene>
    <name evidence="2" type="ORF">ACFOKA_10770</name>
</gene>
<feature type="domain" description="Multi-ubiquitin" evidence="1">
    <location>
        <begin position="168"/>
        <end position="228"/>
    </location>
</feature>
<comment type="caution">
    <text evidence="2">The sequence shown here is derived from an EMBL/GenBank/DDBJ whole genome shotgun (WGS) entry which is preliminary data.</text>
</comment>
<name>A0ABV7D650_9PROT</name>
<evidence type="ECO:0000313" key="3">
    <source>
        <dbReference type="Proteomes" id="UP001595444"/>
    </source>
</evidence>
<evidence type="ECO:0000313" key="2">
    <source>
        <dbReference type="EMBL" id="MFC3052385.1"/>
    </source>
</evidence>
<evidence type="ECO:0000259" key="1">
    <source>
        <dbReference type="Pfam" id="PF14452"/>
    </source>
</evidence>
<proteinExistence type="predicted"/>
<dbReference type="Pfam" id="PF14452">
    <property type="entry name" value="Multi_ubiq"/>
    <property type="match status" value="3"/>
</dbReference>
<sequence length="236" mass="26678">MSNVRELDRSCTANAADKSLGLVILDQNFKGDFYEVTDPVVSGRDIIRLGKKRPAKSYIVLRQLASGQVEEVGLDEKLPLQNENKDRFFVIKGDRTYRFVVDGYRLSWPNAELSGKDIRKLALKDNDFDVWQENEDTPDKSILPEEKVTLTGRGVESFFTKAKVKLVEVIFNDESVTLEKRKYTYQELFQVFGVVAGYVLQQVLSNGEFEPLNPGDTIKAKDGLVFFSHAPEGQSS</sequence>
<dbReference type="RefSeq" id="WP_194213951.1">
    <property type="nucleotide sequence ID" value="NZ_CP061205.1"/>
</dbReference>
<dbReference type="Proteomes" id="UP001595444">
    <property type="component" value="Unassembled WGS sequence"/>
</dbReference>
<dbReference type="InterPro" id="IPR027802">
    <property type="entry name" value="Multi-ubiquitin_dom"/>
</dbReference>
<accession>A0ABV7D650</accession>
<feature type="domain" description="Multi-ubiquitin" evidence="1">
    <location>
        <begin position="34"/>
        <end position="90"/>
    </location>
</feature>
<feature type="domain" description="Multi-ubiquitin" evidence="1">
    <location>
        <begin position="97"/>
        <end position="161"/>
    </location>
</feature>
<reference evidence="3" key="1">
    <citation type="journal article" date="2019" name="Int. J. Syst. Evol. Microbiol.">
        <title>The Global Catalogue of Microorganisms (GCM) 10K type strain sequencing project: providing services to taxonomists for standard genome sequencing and annotation.</title>
        <authorList>
            <consortium name="The Broad Institute Genomics Platform"/>
            <consortium name="The Broad Institute Genome Sequencing Center for Infectious Disease"/>
            <person name="Wu L."/>
            <person name="Ma J."/>
        </authorList>
    </citation>
    <scope>NUCLEOTIDE SEQUENCE [LARGE SCALE GENOMIC DNA]</scope>
    <source>
        <strain evidence="3">KCTC 62164</strain>
    </source>
</reference>
<keyword evidence="3" id="KW-1185">Reference proteome</keyword>
<protein>
    <submittedName>
        <fullName evidence="2">Multiubiquitin domain-containing protein</fullName>
    </submittedName>
</protein>
<organism evidence="2 3">
    <name type="scientific">Kordiimonas pumila</name>
    <dbReference type="NCBI Taxonomy" id="2161677"/>
    <lineage>
        <taxon>Bacteria</taxon>
        <taxon>Pseudomonadati</taxon>
        <taxon>Pseudomonadota</taxon>
        <taxon>Alphaproteobacteria</taxon>
        <taxon>Kordiimonadales</taxon>
        <taxon>Kordiimonadaceae</taxon>
        <taxon>Kordiimonas</taxon>
    </lineage>
</organism>
<dbReference type="EMBL" id="JBHRSL010000010">
    <property type="protein sequence ID" value="MFC3052385.1"/>
    <property type="molecule type" value="Genomic_DNA"/>
</dbReference>